<dbReference type="KEGG" id="vbl:L21SP4_01311"/>
<dbReference type="EC" id="4.3.99.3" evidence="8"/>
<keyword evidence="5" id="KW-0408">Iron</keyword>
<dbReference type="PANTHER" id="PTHR30352">
    <property type="entry name" value="PYRUVATE FORMATE-LYASE-ACTIVATING ENZYME"/>
    <property type="match status" value="1"/>
</dbReference>
<gene>
    <name evidence="8" type="primary">queE_2</name>
    <name evidence="8" type="ORF">L21SP4_01311</name>
</gene>
<accession>A0A0G3EK70</accession>
<dbReference type="PANTHER" id="PTHR30352:SF5">
    <property type="entry name" value="PYRUVATE FORMATE-LYASE 1-ACTIVATING ENZYME"/>
    <property type="match status" value="1"/>
</dbReference>
<dbReference type="Pfam" id="PF04055">
    <property type="entry name" value="Radical_SAM"/>
    <property type="match status" value="1"/>
</dbReference>
<keyword evidence="6" id="KW-0411">Iron-sulfur</keyword>
<evidence type="ECO:0000256" key="6">
    <source>
        <dbReference type="ARBA" id="ARBA00023014"/>
    </source>
</evidence>
<evidence type="ECO:0000256" key="2">
    <source>
        <dbReference type="ARBA" id="ARBA00022485"/>
    </source>
</evidence>
<evidence type="ECO:0000256" key="1">
    <source>
        <dbReference type="ARBA" id="ARBA00001966"/>
    </source>
</evidence>
<protein>
    <submittedName>
        <fullName evidence="8">7-carboxy-7-deazaguanine synthase</fullName>
        <ecNumber evidence="8">4.3.99.3</ecNumber>
    </submittedName>
</protein>
<dbReference type="PROSITE" id="PS51918">
    <property type="entry name" value="RADICAL_SAM"/>
    <property type="match status" value="1"/>
</dbReference>
<dbReference type="RefSeq" id="WP_052881882.1">
    <property type="nucleotide sequence ID" value="NZ_CP010904.1"/>
</dbReference>
<keyword evidence="9" id="KW-1185">Reference proteome</keyword>
<dbReference type="InterPro" id="IPR012840">
    <property type="entry name" value="NrdG2"/>
</dbReference>
<reference evidence="8 9" key="2">
    <citation type="journal article" date="2016" name="ISME J.">
        <title>Characterization of the first cultured representative of Verrucomicrobia subdivision 5 indicates the proposal of a novel phylum.</title>
        <authorList>
            <person name="Spring S."/>
            <person name="Bunk B."/>
            <person name="Sproer C."/>
            <person name="Schumann P."/>
            <person name="Rohde M."/>
            <person name="Tindall B.J."/>
            <person name="Klenk H.P."/>
        </authorList>
    </citation>
    <scope>NUCLEOTIDE SEQUENCE [LARGE SCALE GENOMIC DNA]</scope>
    <source>
        <strain evidence="8 9">L21-Fru-AB</strain>
    </source>
</reference>
<dbReference type="Gene3D" id="3.20.20.70">
    <property type="entry name" value="Aldolase class I"/>
    <property type="match status" value="1"/>
</dbReference>
<dbReference type="PATRIC" id="fig|1609981.3.peg.1363"/>
<dbReference type="OrthoDB" id="9782387at2"/>
<evidence type="ECO:0000313" key="8">
    <source>
        <dbReference type="EMBL" id="AKJ64559.1"/>
    </source>
</evidence>
<keyword evidence="4" id="KW-0479">Metal-binding</keyword>
<evidence type="ECO:0000313" key="9">
    <source>
        <dbReference type="Proteomes" id="UP000035268"/>
    </source>
</evidence>
<proteinExistence type="predicted"/>
<dbReference type="InterPro" id="IPR013785">
    <property type="entry name" value="Aldolase_TIM"/>
</dbReference>
<evidence type="ECO:0000256" key="5">
    <source>
        <dbReference type="ARBA" id="ARBA00023004"/>
    </source>
</evidence>
<name>A0A0G3EK70_9BACT</name>
<evidence type="ECO:0000256" key="4">
    <source>
        <dbReference type="ARBA" id="ARBA00022723"/>
    </source>
</evidence>
<dbReference type="InterPro" id="IPR058240">
    <property type="entry name" value="rSAM_sf"/>
</dbReference>
<dbReference type="SFLD" id="SFLDS00029">
    <property type="entry name" value="Radical_SAM"/>
    <property type="match status" value="1"/>
</dbReference>
<dbReference type="InterPro" id="IPR034457">
    <property type="entry name" value="Organic_radical-activating"/>
</dbReference>
<reference evidence="9" key="1">
    <citation type="submission" date="2015-02" db="EMBL/GenBank/DDBJ databases">
        <title>Description and complete genome sequence of the first cultured representative of the subdivision 5 of the Verrucomicrobia phylum.</title>
        <authorList>
            <person name="Spring S."/>
            <person name="Bunk B."/>
            <person name="Sproer C."/>
            <person name="Klenk H.-P."/>
        </authorList>
    </citation>
    <scope>NUCLEOTIDE SEQUENCE [LARGE SCALE GENOMIC DNA]</scope>
    <source>
        <strain evidence="9">L21-Fru-AB</strain>
    </source>
</reference>
<dbReference type="GO" id="GO:0016829">
    <property type="term" value="F:lyase activity"/>
    <property type="evidence" value="ECO:0007669"/>
    <property type="project" value="UniProtKB-KW"/>
</dbReference>
<keyword evidence="8" id="KW-0456">Lyase</keyword>
<keyword evidence="2" id="KW-0004">4Fe-4S</keyword>
<feature type="domain" description="Radical SAM core" evidence="7">
    <location>
        <begin position="17"/>
        <end position="234"/>
    </location>
</feature>
<dbReference type="NCBIfam" id="TIGR02495">
    <property type="entry name" value="NrdG2"/>
    <property type="match status" value="1"/>
</dbReference>
<dbReference type="EMBL" id="CP010904">
    <property type="protein sequence ID" value="AKJ64559.1"/>
    <property type="molecule type" value="Genomic_DNA"/>
</dbReference>
<dbReference type="SFLD" id="SFLDG01094">
    <property type="entry name" value="Uncharacterised_Radical_SAM_Su"/>
    <property type="match status" value="1"/>
</dbReference>
<sequence length="234" mass="26079">MAASPVYAFRRQPTMVDYPGRIAAIFFTSGCNFSCGFCHNATLMGAPRPGLSWERMDEVCADFRRNWTDAAVISGGEPTLAAGLPELIRFYKRHGFAVKLDTNGSNPEMLEACLPDLDYVAMDVKTALEDYPSLTGWSRPDRLRRSVELLRSGGVRHEFRTTVIPGHHNADRMRRIGIELNGSNRLVLQPFVPDESLPGETFRTLPRTPPEQLEELRSTVTEFVHEVVVRGGGG</sequence>
<dbReference type="SUPFAM" id="SSF102114">
    <property type="entry name" value="Radical SAM enzymes"/>
    <property type="match status" value="1"/>
</dbReference>
<dbReference type="Proteomes" id="UP000035268">
    <property type="component" value="Chromosome"/>
</dbReference>
<evidence type="ECO:0000259" key="7">
    <source>
        <dbReference type="PROSITE" id="PS51918"/>
    </source>
</evidence>
<comment type="cofactor">
    <cofactor evidence="1">
        <name>[4Fe-4S] cluster</name>
        <dbReference type="ChEBI" id="CHEBI:49883"/>
    </cofactor>
</comment>
<dbReference type="CDD" id="cd01335">
    <property type="entry name" value="Radical_SAM"/>
    <property type="match status" value="1"/>
</dbReference>
<dbReference type="STRING" id="1307763.L21SP4_01311"/>
<keyword evidence="3" id="KW-0949">S-adenosyl-L-methionine</keyword>
<dbReference type="GO" id="GO:0051539">
    <property type="term" value="F:4 iron, 4 sulfur cluster binding"/>
    <property type="evidence" value="ECO:0007669"/>
    <property type="project" value="UniProtKB-KW"/>
</dbReference>
<dbReference type="AlphaFoldDB" id="A0A0G3EK70"/>
<dbReference type="InterPro" id="IPR007197">
    <property type="entry name" value="rSAM"/>
</dbReference>
<organism evidence="8 9">
    <name type="scientific">Kiritimatiella glycovorans</name>
    <dbReference type="NCBI Taxonomy" id="1307763"/>
    <lineage>
        <taxon>Bacteria</taxon>
        <taxon>Pseudomonadati</taxon>
        <taxon>Kiritimatiellota</taxon>
        <taxon>Kiritimatiellia</taxon>
        <taxon>Kiritimatiellales</taxon>
        <taxon>Kiritimatiellaceae</taxon>
        <taxon>Kiritimatiella</taxon>
    </lineage>
</organism>
<dbReference type="GO" id="GO:0046872">
    <property type="term" value="F:metal ion binding"/>
    <property type="evidence" value="ECO:0007669"/>
    <property type="project" value="UniProtKB-KW"/>
</dbReference>
<evidence type="ECO:0000256" key="3">
    <source>
        <dbReference type="ARBA" id="ARBA00022691"/>
    </source>
</evidence>